<dbReference type="AlphaFoldDB" id="A0A9X3TVI4"/>
<evidence type="ECO:0000313" key="8">
    <source>
        <dbReference type="Proteomes" id="UP001141619"/>
    </source>
</evidence>
<feature type="domain" description="Tyr recombinase" evidence="6">
    <location>
        <begin position="186"/>
        <end position="362"/>
    </location>
</feature>
<dbReference type="InterPro" id="IPR011010">
    <property type="entry name" value="DNA_brk_join_enz"/>
</dbReference>
<evidence type="ECO:0000256" key="2">
    <source>
        <dbReference type="ARBA" id="ARBA00022908"/>
    </source>
</evidence>
<dbReference type="InterPro" id="IPR050808">
    <property type="entry name" value="Phage_Integrase"/>
</dbReference>
<dbReference type="PROSITE" id="PS51898">
    <property type="entry name" value="TYR_RECOMBINASE"/>
    <property type="match status" value="1"/>
</dbReference>
<evidence type="ECO:0000256" key="5">
    <source>
        <dbReference type="SAM" id="MobiDB-lite"/>
    </source>
</evidence>
<keyword evidence="2" id="KW-0229">DNA integration</keyword>
<reference evidence="7" key="1">
    <citation type="submission" date="2022-08" db="EMBL/GenBank/DDBJ databases">
        <authorList>
            <person name="Vandamme P."/>
            <person name="Hettiarachchi A."/>
            <person name="Peeters C."/>
            <person name="Cnockaert M."/>
            <person name="Carlier A."/>
        </authorList>
    </citation>
    <scope>NUCLEOTIDE SEQUENCE</scope>
    <source>
        <strain evidence="7">LMG 31809</strain>
    </source>
</reference>
<dbReference type="EMBL" id="JANWOI010000001">
    <property type="protein sequence ID" value="MDA5192521.1"/>
    <property type="molecule type" value="Genomic_DNA"/>
</dbReference>
<dbReference type="InterPro" id="IPR002104">
    <property type="entry name" value="Integrase_catalytic"/>
</dbReference>
<evidence type="ECO:0000256" key="1">
    <source>
        <dbReference type="ARBA" id="ARBA00008857"/>
    </source>
</evidence>
<organism evidence="7 8">
    <name type="scientific">Govanella unica</name>
    <dbReference type="NCBI Taxonomy" id="2975056"/>
    <lineage>
        <taxon>Bacteria</taxon>
        <taxon>Pseudomonadati</taxon>
        <taxon>Pseudomonadota</taxon>
        <taxon>Alphaproteobacteria</taxon>
        <taxon>Emcibacterales</taxon>
        <taxon>Govanellaceae</taxon>
        <taxon>Govanella</taxon>
    </lineage>
</organism>
<keyword evidence="8" id="KW-1185">Reference proteome</keyword>
<dbReference type="InterPro" id="IPR010998">
    <property type="entry name" value="Integrase_recombinase_N"/>
</dbReference>
<comment type="caution">
    <text evidence="7">The sequence shown here is derived from an EMBL/GenBank/DDBJ whole genome shotgun (WGS) entry which is preliminary data.</text>
</comment>
<protein>
    <submittedName>
        <fullName evidence="7">Tyrosine-type recombinase/integrase</fullName>
    </submittedName>
</protein>
<evidence type="ECO:0000259" key="6">
    <source>
        <dbReference type="PROSITE" id="PS51898"/>
    </source>
</evidence>
<comment type="similarity">
    <text evidence="1">Belongs to the 'phage' integrase family.</text>
</comment>
<reference evidence="7" key="2">
    <citation type="journal article" date="2023" name="Syst. Appl. Microbiol.">
        <title>Govania unica gen. nov., sp. nov., a rare biosphere bacterium that represents a novel family in the class Alphaproteobacteria.</title>
        <authorList>
            <person name="Vandamme P."/>
            <person name="Peeters C."/>
            <person name="Hettiarachchi A."/>
            <person name="Cnockaert M."/>
            <person name="Carlier A."/>
        </authorList>
    </citation>
    <scope>NUCLEOTIDE SEQUENCE</scope>
    <source>
        <strain evidence="7">LMG 31809</strain>
    </source>
</reference>
<dbReference type="Proteomes" id="UP001141619">
    <property type="component" value="Unassembled WGS sequence"/>
</dbReference>
<dbReference type="GO" id="GO:0003677">
    <property type="term" value="F:DNA binding"/>
    <property type="evidence" value="ECO:0007669"/>
    <property type="project" value="UniProtKB-KW"/>
</dbReference>
<dbReference type="InterPro" id="IPR013762">
    <property type="entry name" value="Integrase-like_cat_sf"/>
</dbReference>
<dbReference type="SUPFAM" id="SSF56349">
    <property type="entry name" value="DNA breaking-rejoining enzymes"/>
    <property type="match status" value="1"/>
</dbReference>
<sequence length="387" mass="43390">MALFLRKKRRAIWTVGGLDVVTVKLKGINKVRKRLVSGEICILYYHRATGKRLPGEPGSSEFIAAYYAAQEAARHKDRHEGTLKALIQGYMESADFLDLRDRTRADYLSQIGKIEIEFGDAPIGALNDSRIRSDFLEWRDRLAKRSKRQADYALTVLARILSWSADRGLLHFNYAYRPKRKYHGDRASKVWLPENIAAFLSKATPEMALALTLAKDTGQRQGDLLRLAWSAYDGRYICLTQSKTNVPVEIPVTRELKRALKAAQDARRQNQIEATTILTRADGQPWKADHFRHEWRRVTKEAGLDGLTFNDLRGTAVTALADANCTVPQIAAITGHSPKSAASILERYLARTRSQADAAIVNLENARRTKTANRSANQGGSGKKDNS</sequence>
<evidence type="ECO:0000256" key="4">
    <source>
        <dbReference type="ARBA" id="ARBA00023172"/>
    </source>
</evidence>
<proteinExistence type="inferred from homology"/>
<dbReference type="Pfam" id="PF00589">
    <property type="entry name" value="Phage_integrase"/>
    <property type="match status" value="1"/>
</dbReference>
<feature type="region of interest" description="Disordered" evidence="5">
    <location>
        <begin position="367"/>
        <end position="387"/>
    </location>
</feature>
<dbReference type="RefSeq" id="WP_274942226.1">
    <property type="nucleotide sequence ID" value="NZ_JANWOI010000001.1"/>
</dbReference>
<evidence type="ECO:0000256" key="3">
    <source>
        <dbReference type="ARBA" id="ARBA00023125"/>
    </source>
</evidence>
<dbReference type="PANTHER" id="PTHR30629">
    <property type="entry name" value="PROPHAGE INTEGRASE"/>
    <property type="match status" value="1"/>
</dbReference>
<evidence type="ECO:0000313" key="7">
    <source>
        <dbReference type="EMBL" id="MDA5192521.1"/>
    </source>
</evidence>
<dbReference type="GO" id="GO:0015074">
    <property type="term" value="P:DNA integration"/>
    <property type="evidence" value="ECO:0007669"/>
    <property type="project" value="UniProtKB-KW"/>
</dbReference>
<gene>
    <name evidence="7" type="ORF">NYP16_00920</name>
</gene>
<name>A0A9X3TVI4_9PROT</name>
<dbReference type="PANTHER" id="PTHR30629:SF2">
    <property type="entry name" value="PROPHAGE INTEGRASE INTS-RELATED"/>
    <property type="match status" value="1"/>
</dbReference>
<dbReference type="GO" id="GO:0006310">
    <property type="term" value="P:DNA recombination"/>
    <property type="evidence" value="ECO:0007669"/>
    <property type="project" value="UniProtKB-KW"/>
</dbReference>
<dbReference type="Gene3D" id="1.10.443.10">
    <property type="entry name" value="Intergrase catalytic core"/>
    <property type="match status" value="1"/>
</dbReference>
<accession>A0A9X3TVI4</accession>
<keyword evidence="4" id="KW-0233">DNA recombination</keyword>
<dbReference type="Gene3D" id="1.10.150.130">
    <property type="match status" value="1"/>
</dbReference>
<keyword evidence="3" id="KW-0238">DNA-binding</keyword>